<evidence type="ECO:0000313" key="4">
    <source>
        <dbReference type="Proteomes" id="UP000270046"/>
    </source>
</evidence>
<evidence type="ECO:0000313" key="3">
    <source>
        <dbReference type="EMBL" id="AYL96412.1"/>
    </source>
</evidence>
<dbReference type="AlphaFoldDB" id="A0A494VZL6"/>
<reference evidence="3 4" key="1">
    <citation type="submission" date="2018-10" db="EMBL/GenBank/DDBJ databases">
        <title>Genome sequencing of Mucilaginibacter sp. HYN0043.</title>
        <authorList>
            <person name="Kim M."/>
            <person name="Yi H."/>
        </authorList>
    </citation>
    <scope>NUCLEOTIDE SEQUENCE [LARGE SCALE GENOMIC DNA]</scope>
    <source>
        <strain evidence="3 4">HYN0043</strain>
    </source>
</reference>
<protein>
    <recommendedName>
        <fullName evidence="2">Lipocalin-like domain-containing protein</fullName>
    </recommendedName>
</protein>
<keyword evidence="4" id="KW-1185">Reference proteome</keyword>
<dbReference type="OrthoDB" id="799707at2"/>
<feature type="signal peptide" evidence="1">
    <location>
        <begin position="1"/>
        <end position="24"/>
    </location>
</feature>
<dbReference type="InterPro" id="IPR024311">
    <property type="entry name" value="Lipocalin-like"/>
</dbReference>
<dbReference type="Proteomes" id="UP000270046">
    <property type="component" value="Chromosome"/>
</dbReference>
<feature type="chain" id="PRO_5019797036" description="Lipocalin-like domain-containing protein" evidence="1">
    <location>
        <begin position="25"/>
        <end position="147"/>
    </location>
</feature>
<name>A0A494VZL6_9SPHI</name>
<dbReference type="KEGG" id="muh:HYN43_014385"/>
<dbReference type="PROSITE" id="PS51257">
    <property type="entry name" value="PROKAR_LIPOPROTEIN"/>
    <property type="match status" value="1"/>
</dbReference>
<organism evidence="3 4">
    <name type="scientific">Mucilaginibacter celer</name>
    <dbReference type="NCBI Taxonomy" id="2305508"/>
    <lineage>
        <taxon>Bacteria</taxon>
        <taxon>Pseudomonadati</taxon>
        <taxon>Bacteroidota</taxon>
        <taxon>Sphingobacteriia</taxon>
        <taxon>Sphingobacteriales</taxon>
        <taxon>Sphingobacteriaceae</taxon>
        <taxon>Mucilaginibacter</taxon>
    </lineage>
</organism>
<evidence type="ECO:0000256" key="1">
    <source>
        <dbReference type="SAM" id="SignalP"/>
    </source>
</evidence>
<dbReference type="EMBL" id="CP032869">
    <property type="protein sequence ID" value="AYL96412.1"/>
    <property type="molecule type" value="Genomic_DNA"/>
</dbReference>
<keyword evidence="1" id="KW-0732">Signal</keyword>
<evidence type="ECO:0000259" key="2">
    <source>
        <dbReference type="Pfam" id="PF13648"/>
    </source>
</evidence>
<dbReference type="Pfam" id="PF13648">
    <property type="entry name" value="Lipocalin_4"/>
    <property type="match status" value="1"/>
</dbReference>
<feature type="domain" description="Lipocalin-like" evidence="2">
    <location>
        <begin position="31"/>
        <end position="123"/>
    </location>
</feature>
<accession>A0A494VZL6</accession>
<dbReference type="RefSeq" id="WP_119410010.1">
    <property type="nucleotide sequence ID" value="NZ_CP032869.1"/>
</dbReference>
<proteinExistence type="predicted"/>
<gene>
    <name evidence="3" type="ORF">HYN43_014385</name>
</gene>
<sequence length="147" mass="16722">MRFRKYPPVVLLMALLLFACNKDAVEQPGGIVGKWNLKKTRARFYRNGVLYRDTSATNYTPAHFQVFNSDSSGYVSWPQSSGSAIFTFKYTLNGNLLKTTDTRPGSPEFTYTVIKLTQSSLELTFETSISTATTRLSEIENYTYKRE</sequence>